<dbReference type="PANTHER" id="PTHR19957">
    <property type="entry name" value="SYNTAXIN"/>
    <property type="match status" value="1"/>
</dbReference>
<evidence type="ECO:0000256" key="2">
    <source>
        <dbReference type="ARBA" id="ARBA00009063"/>
    </source>
</evidence>
<dbReference type="GO" id="GO:0031201">
    <property type="term" value="C:SNARE complex"/>
    <property type="evidence" value="ECO:0007669"/>
    <property type="project" value="TreeGrafter"/>
</dbReference>
<organism evidence="6 7">
    <name type="scientific">Dinothrombium tinctorium</name>
    <dbReference type="NCBI Taxonomy" id="1965070"/>
    <lineage>
        <taxon>Eukaryota</taxon>
        <taxon>Metazoa</taxon>
        <taxon>Ecdysozoa</taxon>
        <taxon>Arthropoda</taxon>
        <taxon>Chelicerata</taxon>
        <taxon>Arachnida</taxon>
        <taxon>Acari</taxon>
        <taxon>Acariformes</taxon>
        <taxon>Trombidiformes</taxon>
        <taxon>Prostigmata</taxon>
        <taxon>Anystina</taxon>
        <taxon>Parasitengona</taxon>
        <taxon>Trombidioidea</taxon>
        <taxon>Trombidiidae</taxon>
        <taxon>Dinothrombium</taxon>
    </lineage>
</organism>
<dbReference type="GO" id="GO:0005484">
    <property type="term" value="F:SNAP receptor activity"/>
    <property type="evidence" value="ECO:0007669"/>
    <property type="project" value="InterPro"/>
</dbReference>
<evidence type="ECO:0000313" key="7">
    <source>
        <dbReference type="Proteomes" id="UP000285301"/>
    </source>
</evidence>
<dbReference type="GO" id="GO:0006906">
    <property type="term" value="P:vesicle fusion"/>
    <property type="evidence" value="ECO:0007669"/>
    <property type="project" value="TreeGrafter"/>
</dbReference>
<feature type="transmembrane region" description="Helical" evidence="4">
    <location>
        <begin position="206"/>
        <end position="228"/>
    </location>
</feature>
<sequence length="230" mass="26274">MVNQLGTPSDSETLRQQLHDTQHYTNQLARDTNSQLKELSQISQLSSISEQKQRRMLRERLTNEFSEALKNFQVIQRTAAQKEKESVFRARANSGYQGGPFDEDISTRNKNLIDLQSPTQQQAAIQIEEECDLEALREREQAIKKIEGDIVEVNQIFKDLATMVHEQGEVIDSIESNVESVAMHVESGTQQIQKARDYQSRARRKTFCVILFLAIAVLVLGLIIWVSVKN</sequence>
<keyword evidence="4" id="KW-0472">Membrane</keyword>
<comment type="similarity">
    <text evidence="2">Belongs to the syntaxin family.</text>
</comment>
<dbReference type="CDD" id="cd15847">
    <property type="entry name" value="SNARE_syntaxin7_like"/>
    <property type="match status" value="1"/>
</dbReference>
<dbReference type="GO" id="GO:0008021">
    <property type="term" value="C:synaptic vesicle"/>
    <property type="evidence" value="ECO:0007669"/>
    <property type="project" value="TreeGrafter"/>
</dbReference>
<protein>
    <submittedName>
        <fullName evidence="6">Syntaxin-7-like protein</fullName>
    </submittedName>
</protein>
<dbReference type="STRING" id="1965070.A0A443QCA4"/>
<keyword evidence="3" id="KW-0532">Neurotransmitter transport</keyword>
<evidence type="ECO:0000313" key="6">
    <source>
        <dbReference type="EMBL" id="RWS00656.1"/>
    </source>
</evidence>
<feature type="domain" description="T-SNARE coiled-coil homology" evidence="5">
    <location>
        <begin position="133"/>
        <end position="195"/>
    </location>
</feature>
<dbReference type="InterPro" id="IPR045242">
    <property type="entry name" value="Syntaxin"/>
</dbReference>
<dbReference type="AlphaFoldDB" id="A0A443QCA4"/>
<reference evidence="6 7" key="1">
    <citation type="journal article" date="2018" name="Gigascience">
        <title>Genomes of trombidid mites reveal novel predicted allergens and laterally-transferred genes associated with secondary metabolism.</title>
        <authorList>
            <person name="Dong X."/>
            <person name="Chaisiri K."/>
            <person name="Xia D."/>
            <person name="Armstrong S.D."/>
            <person name="Fang Y."/>
            <person name="Donnelly M.J."/>
            <person name="Kadowaki T."/>
            <person name="McGarry J.W."/>
            <person name="Darby A.C."/>
            <person name="Makepeace B.L."/>
        </authorList>
    </citation>
    <scope>NUCLEOTIDE SEQUENCE [LARGE SCALE GENOMIC DNA]</scope>
    <source>
        <strain evidence="6">UoL-WK</strain>
    </source>
</reference>
<comment type="subcellular location">
    <subcellularLocation>
        <location evidence="1">Membrane</location>
        <topology evidence="1">Single-pass type IV membrane protein</topology>
    </subcellularLocation>
</comment>
<dbReference type="Pfam" id="PF05739">
    <property type="entry name" value="SNARE"/>
    <property type="match status" value="1"/>
</dbReference>
<keyword evidence="7" id="KW-1185">Reference proteome</keyword>
<dbReference type="InterPro" id="IPR006011">
    <property type="entry name" value="Syntaxin_N"/>
</dbReference>
<keyword evidence="4" id="KW-0812">Transmembrane</keyword>
<evidence type="ECO:0000256" key="3">
    <source>
        <dbReference type="ARBA" id="ARBA00022775"/>
    </source>
</evidence>
<dbReference type="PROSITE" id="PS00914">
    <property type="entry name" value="SYNTAXIN"/>
    <property type="match status" value="1"/>
</dbReference>
<name>A0A443QCA4_9ACAR</name>
<dbReference type="FunFam" id="1.20.5.110:FF:000059">
    <property type="entry name" value="Related to syntaxin 12"/>
    <property type="match status" value="1"/>
</dbReference>
<dbReference type="Gene3D" id="1.20.58.70">
    <property type="match status" value="1"/>
</dbReference>
<dbReference type="GO" id="GO:0000149">
    <property type="term" value="F:SNARE binding"/>
    <property type="evidence" value="ECO:0007669"/>
    <property type="project" value="TreeGrafter"/>
</dbReference>
<dbReference type="Proteomes" id="UP000285301">
    <property type="component" value="Unassembled WGS sequence"/>
</dbReference>
<dbReference type="PANTHER" id="PTHR19957:SF411">
    <property type="entry name" value="LD23667P"/>
    <property type="match status" value="1"/>
</dbReference>
<dbReference type="PROSITE" id="PS50192">
    <property type="entry name" value="T_SNARE"/>
    <property type="match status" value="1"/>
</dbReference>
<keyword evidence="3" id="KW-0813">Transport</keyword>
<gene>
    <name evidence="6" type="ORF">B4U79_11306</name>
</gene>
<dbReference type="GO" id="GO:0048278">
    <property type="term" value="P:vesicle docking"/>
    <property type="evidence" value="ECO:0007669"/>
    <property type="project" value="TreeGrafter"/>
</dbReference>
<dbReference type="Pfam" id="PF14523">
    <property type="entry name" value="Syntaxin_2"/>
    <property type="match status" value="1"/>
</dbReference>
<dbReference type="GO" id="GO:0006886">
    <property type="term" value="P:intracellular protein transport"/>
    <property type="evidence" value="ECO:0007669"/>
    <property type="project" value="InterPro"/>
</dbReference>
<dbReference type="InterPro" id="IPR010989">
    <property type="entry name" value="SNARE"/>
</dbReference>
<comment type="caution">
    <text evidence="6">The sequence shown here is derived from an EMBL/GenBank/DDBJ whole genome shotgun (WGS) entry which is preliminary data.</text>
</comment>
<accession>A0A443QCA4</accession>
<dbReference type="EMBL" id="NCKU01010824">
    <property type="protein sequence ID" value="RWS00656.1"/>
    <property type="molecule type" value="Genomic_DNA"/>
</dbReference>
<dbReference type="InterPro" id="IPR000727">
    <property type="entry name" value="T_SNARE_dom"/>
</dbReference>
<evidence type="ECO:0000256" key="1">
    <source>
        <dbReference type="ARBA" id="ARBA00004211"/>
    </source>
</evidence>
<dbReference type="GO" id="GO:0006836">
    <property type="term" value="P:neurotransmitter transport"/>
    <property type="evidence" value="ECO:0007669"/>
    <property type="project" value="UniProtKB-KW"/>
</dbReference>
<proteinExistence type="inferred from homology"/>
<dbReference type="SMART" id="SM00397">
    <property type="entry name" value="t_SNARE"/>
    <property type="match status" value="1"/>
</dbReference>
<dbReference type="SUPFAM" id="SSF47661">
    <property type="entry name" value="t-snare proteins"/>
    <property type="match status" value="1"/>
</dbReference>
<keyword evidence="4" id="KW-1133">Transmembrane helix</keyword>
<dbReference type="InterPro" id="IPR006012">
    <property type="entry name" value="Syntaxin/epimorphin_CS"/>
</dbReference>
<evidence type="ECO:0000256" key="4">
    <source>
        <dbReference type="SAM" id="Phobius"/>
    </source>
</evidence>
<dbReference type="OrthoDB" id="364348at2759"/>
<dbReference type="Gene3D" id="1.20.5.110">
    <property type="match status" value="1"/>
</dbReference>
<evidence type="ECO:0000259" key="5">
    <source>
        <dbReference type="PROSITE" id="PS50192"/>
    </source>
</evidence>